<dbReference type="InterPro" id="IPR010987">
    <property type="entry name" value="Glutathione-S-Trfase_C-like"/>
</dbReference>
<dbReference type="InterPro" id="IPR036249">
    <property type="entry name" value="Thioredoxin-like_sf"/>
</dbReference>
<name>A0A176YBH7_9BRAD</name>
<dbReference type="RefSeq" id="WP_063706664.1">
    <property type="nucleotide sequence ID" value="NZ_LUUB01000097.1"/>
</dbReference>
<proteinExistence type="predicted"/>
<protein>
    <submittedName>
        <fullName evidence="3">Glutathione S-transferase</fullName>
    </submittedName>
</protein>
<dbReference type="PANTHER" id="PTHR44051:SF2">
    <property type="entry name" value="HYPOTHETICAL GLUTATHIONE S-TRANSFERASE LIKE PROTEIN"/>
    <property type="match status" value="1"/>
</dbReference>
<accession>A0A176YBH7</accession>
<dbReference type="InterPro" id="IPR036282">
    <property type="entry name" value="Glutathione-S-Trfase_C_sf"/>
</dbReference>
<dbReference type="Proteomes" id="UP000076959">
    <property type="component" value="Unassembled WGS sequence"/>
</dbReference>
<feature type="domain" description="GST C-terminal" evidence="2">
    <location>
        <begin position="87"/>
        <end position="221"/>
    </location>
</feature>
<dbReference type="SFLD" id="SFLDS00019">
    <property type="entry name" value="Glutathione_Transferase_(cytos"/>
    <property type="match status" value="1"/>
</dbReference>
<dbReference type="SUPFAM" id="SSF47616">
    <property type="entry name" value="GST C-terminal domain-like"/>
    <property type="match status" value="1"/>
</dbReference>
<comment type="caution">
    <text evidence="3">The sequence shown here is derived from an EMBL/GenBank/DDBJ whole genome shotgun (WGS) entry which is preliminary data.</text>
</comment>
<evidence type="ECO:0000259" key="1">
    <source>
        <dbReference type="PROSITE" id="PS50404"/>
    </source>
</evidence>
<dbReference type="Pfam" id="PF02798">
    <property type="entry name" value="GST_N"/>
    <property type="match status" value="1"/>
</dbReference>
<dbReference type="EMBL" id="LUUB01000097">
    <property type="protein sequence ID" value="OAF02450.1"/>
    <property type="molecule type" value="Genomic_DNA"/>
</dbReference>
<dbReference type="AlphaFoldDB" id="A0A176YBH7"/>
<dbReference type="SUPFAM" id="SSF52833">
    <property type="entry name" value="Thioredoxin-like"/>
    <property type="match status" value="1"/>
</dbReference>
<dbReference type="PROSITE" id="PS50405">
    <property type="entry name" value="GST_CTER"/>
    <property type="match status" value="1"/>
</dbReference>
<keyword evidence="4" id="KW-1185">Reference proteome</keyword>
<evidence type="ECO:0000313" key="4">
    <source>
        <dbReference type="Proteomes" id="UP000076959"/>
    </source>
</evidence>
<feature type="domain" description="GST N-terminal" evidence="1">
    <location>
        <begin position="2"/>
        <end position="84"/>
    </location>
</feature>
<gene>
    <name evidence="3" type="ORF">AYJ54_27340</name>
</gene>
<reference evidence="3 4" key="1">
    <citation type="submission" date="2016-03" db="EMBL/GenBank/DDBJ databases">
        <title>Draft Genome Sequence of the Strain BR 10245 (Bradyrhizobium sp.) isolated from nodules of Centrolobium paraense.</title>
        <authorList>
            <person name="Simoes-Araujo J.L.Sr."/>
            <person name="Barauna A.C."/>
            <person name="Silva K."/>
            <person name="Zilli J.E."/>
        </authorList>
    </citation>
    <scope>NUCLEOTIDE SEQUENCE [LARGE SCALE GENOMIC DNA]</scope>
    <source>
        <strain evidence="3 4">BR 10245</strain>
    </source>
</reference>
<sequence length="224" mass="24622">MARYRLHCVGASGNSFKVALFLNCAGIDWEPIGVDFAGGETRDAVWRAEVNEMGEIPVLEVDGRRLSQSGAILSWLAETHGVFGPSNAEEGFETARWLLFDNHKFTGSFAAHRVLQSMTPAPTHPDVLAYMRSRVQSAFSIVDKHLADRRFMLGNRPTIVDFSLVGYLYYPVEETGFDLAAAFPAIDASRARIAALSGWKPPYEMMPVGNSLPVVRSATEGLRA</sequence>
<keyword evidence="3" id="KW-0808">Transferase</keyword>
<dbReference type="InterPro" id="IPR040079">
    <property type="entry name" value="Glutathione_S-Trfase"/>
</dbReference>
<dbReference type="CDD" id="cd03056">
    <property type="entry name" value="GST_N_4"/>
    <property type="match status" value="1"/>
</dbReference>
<dbReference type="Gene3D" id="1.20.1050.10">
    <property type="match status" value="1"/>
</dbReference>
<dbReference type="STRING" id="1505087.AYJ54_27340"/>
<dbReference type="GO" id="GO:0016740">
    <property type="term" value="F:transferase activity"/>
    <property type="evidence" value="ECO:0007669"/>
    <property type="project" value="UniProtKB-KW"/>
</dbReference>
<dbReference type="InterPro" id="IPR004045">
    <property type="entry name" value="Glutathione_S-Trfase_N"/>
</dbReference>
<dbReference type="PROSITE" id="PS50404">
    <property type="entry name" value="GST_NTER"/>
    <property type="match status" value="1"/>
</dbReference>
<dbReference type="PANTHER" id="PTHR44051">
    <property type="entry name" value="GLUTATHIONE S-TRANSFERASE-RELATED"/>
    <property type="match status" value="1"/>
</dbReference>
<organism evidence="3 4">
    <name type="scientific">Bradyrhizobium centrolobii</name>
    <dbReference type="NCBI Taxonomy" id="1505087"/>
    <lineage>
        <taxon>Bacteria</taxon>
        <taxon>Pseudomonadati</taxon>
        <taxon>Pseudomonadota</taxon>
        <taxon>Alphaproteobacteria</taxon>
        <taxon>Hyphomicrobiales</taxon>
        <taxon>Nitrobacteraceae</taxon>
        <taxon>Bradyrhizobium</taxon>
    </lineage>
</organism>
<evidence type="ECO:0000313" key="3">
    <source>
        <dbReference type="EMBL" id="OAF02450.1"/>
    </source>
</evidence>
<evidence type="ECO:0000259" key="2">
    <source>
        <dbReference type="PROSITE" id="PS50405"/>
    </source>
</evidence>
<dbReference type="OrthoDB" id="9810080at2"/>
<dbReference type="Gene3D" id="3.40.30.10">
    <property type="entry name" value="Glutaredoxin"/>
    <property type="match status" value="1"/>
</dbReference>
<dbReference type="Pfam" id="PF13410">
    <property type="entry name" value="GST_C_2"/>
    <property type="match status" value="1"/>
</dbReference>